<dbReference type="GO" id="GO:0008270">
    <property type="term" value="F:zinc ion binding"/>
    <property type="evidence" value="ECO:0007669"/>
    <property type="project" value="UniProtKB-KW"/>
</dbReference>
<dbReference type="InterPro" id="IPR004181">
    <property type="entry name" value="Znf_MIZ"/>
</dbReference>
<dbReference type="GO" id="GO:0016874">
    <property type="term" value="F:ligase activity"/>
    <property type="evidence" value="ECO:0007669"/>
    <property type="project" value="UniProtKB-KW"/>
</dbReference>
<dbReference type="EMBL" id="CP136892">
    <property type="protein sequence ID" value="WOL00786.1"/>
    <property type="molecule type" value="Genomic_DNA"/>
</dbReference>
<dbReference type="GO" id="GO:0000785">
    <property type="term" value="C:chromatin"/>
    <property type="evidence" value="ECO:0007669"/>
    <property type="project" value="TreeGrafter"/>
</dbReference>
<evidence type="ECO:0000256" key="2">
    <source>
        <dbReference type="ARBA" id="ARBA00022771"/>
    </source>
</evidence>
<keyword evidence="3" id="KW-0862">Zinc</keyword>
<dbReference type="Pfam" id="PF02891">
    <property type="entry name" value="zf-MIZ"/>
    <property type="match status" value="1"/>
</dbReference>
<dbReference type="GO" id="GO:0016925">
    <property type="term" value="P:protein sumoylation"/>
    <property type="evidence" value="ECO:0007669"/>
    <property type="project" value="UniProtKB-ARBA"/>
</dbReference>
<gene>
    <name evidence="7" type="ORF">Cni_G09499</name>
</gene>
<dbReference type="Gene3D" id="3.30.40.10">
    <property type="entry name" value="Zinc/RING finger domain, C3HC4 (zinc finger)"/>
    <property type="match status" value="1"/>
</dbReference>
<keyword evidence="2 4" id="KW-0863">Zinc-finger</keyword>
<dbReference type="AlphaFoldDB" id="A0AAQ3Q6I2"/>
<dbReference type="PANTHER" id="PTHR10782:SF4">
    <property type="entry name" value="TONALLI, ISOFORM E"/>
    <property type="match status" value="1"/>
</dbReference>
<feature type="compositionally biased region" description="Low complexity" evidence="5">
    <location>
        <begin position="660"/>
        <end position="672"/>
    </location>
</feature>
<keyword evidence="7" id="KW-0436">Ligase</keyword>
<evidence type="ECO:0000259" key="6">
    <source>
        <dbReference type="PROSITE" id="PS51044"/>
    </source>
</evidence>
<evidence type="ECO:0000313" key="8">
    <source>
        <dbReference type="Proteomes" id="UP001327560"/>
    </source>
</evidence>
<dbReference type="GO" id="GO:0061665">
    <property type="term" value="F:SUMO ligase activity"/>
    <property type="evidence" value="ECO:0007669"/>
    <property type="project" value="TreeGrafter"/>
</dbReference>
<dbReference type="PROSITE" id="PS51044">
    <property type="entry name" value="ZF_SP_RING"/>
    <property type="match status" value="1"/>
</dbReference>
<evidence type="ECO:0000256" key="1">
    <source>
        <dbReference type="ARBA" id="ARBA00022723"/>
    </source>
</evidence>
<proteinExistence type="predicted"/>
<reference evidence="7 8" key="1">
    <citation type="submission" date="2023-10" db="EMBL/GenBank/DDBJ databases">
        <title>Chromosome-scale genome assembly provides insights into flower coloration mechanisms of Canna indica.</title>
        <authorList>
            <person name="Li C."/>
        </authorList>
    </citation>
    <scope>NUCLEOTIDE SEQUENCE [LARGE SCALE GENOMIC DNA]</scope>
    <source>
        <tissue evidence="7">Flower</tissue>
    </source>
</reference>
<keyword evidence="8" id="KW-1185">Reference proteome</keyword>
<accession>A0AAQ3Q6I2</accession>
<dbReference type="Proteomes" id="UP001327560">
    <property type="component" value="Chromosome 3"/>
</dbReference>
<sequence length="822" mass="90127">MSTSDTIVDTAQDTISKIMPRFYPQLHFCRLICSFEAKPGYDILLADFDIQKNNPPNEKICLLVVQTDNLETSSCIISPQNVSFLVNGKGVEKRTNVWMDTGPQFPTNISKMLKYGTNIIQAIGYFSGNYIIAIAFMSMAANPYTPWPEDYVHPVCENPVLDSDIIEGPSKIALTCPISFKRIRIPVKGHLCKHHQCFDYDNFMEMNSRKPSWRCPCCNTPTSCIDLRMDQKMVKILEEVAEHVTDIVILADGSWKVFEYGEHIKQMDDRQSGPQEAVMEDVRGTSADVMDLTIEKDCASDTANYPEVMLPNITADTAENSNYEIEDNKPIMENECSPIPLYASEASVVSTMCAQAVSSHLENAISYSNLSSTSCSLSDTSVCADTNALGTLESLVPSVLLNPVETDVVSPALNQGHAGYELPQATMNFQQVSIVPSVLNPIRTEFVFPAPNQRPAGFEIPQTTVNSLQAWLVPNVALNPIQNDALSSAFNQGPAGSEFPQTTLNFQQLPQVAHLTENMQLQSFHVTPSVTTNEARRHTIPRHVSRTPIAIQALPAQTQMPRSLQRMQTALASSINSEVQTSGLSRTSNVAPASIQQHHRHGYSSLLHVVGLSTPSMTSTREPQDQTRGVGVYRTAYSPSDYQYPHQFLSQRSHHLRTPSSTSQHSHALSSQIQQASHSPANTAAKGTSHSISSAQGAAQATTCETLAARIPSSARMSSIPTFGDASGPVLSSLSNTLAELPNEQNWRPTGRMRGSLTGSDYQAVLNRYIYNSQPAQSSQVQPFSANAPLSIYNTHHSQASMVQQANMGITEAGNQYTGLYQ</sequence>
<evidence type="ECO:0000256" key="3">
    <source>
        <dbReference type="ARBA" id="ARBA00022833"/>
    </source>
</evidence>
<evidence type="ECO:0000256" key="5">
    <source>
        <dbReference type="SAM" id="MobiDB-lite"/>
    </source>
</evidence>
<dbReference type="PANTHER" id="PTHR10782">
    <property type="entry name" value="ZINC FINGER MIZ DOMAIN-CONTAINING PROTEIN"/>
    <property type="match status" value="1"/>
</dbReference>
<evidence type="ECO:0000313" key="7">
    <source>
        <dbReference type="EMBL" id="WOL00786.1"/>
    </source>
</evidence>
<feature type="compositionally biased region" description="Polar residues" evidence="5">
    <location>
        <begin position="673"/>
        <end position="697"/>
    </location>
</feature>
<dbReference type="CDD" id="cd16650">
    <property type="entry name" value="SP-RING_PIAS-like"/>
    <property type="match status" value="1"/>
</dbReference>
<evidence type="ECO:0000256" key="4">
    <source>
        <dbReference type="PROSITE-ProRule" id="PRU00452"/>
    </source>
</evidence>
<feature type="region of interest" description="Disordered" evidence="5">
    <location>
        <begin position="651"/>
        <end position="697"/>
    </location>
</feature>
<keyword evidence="1" id="KW-0479">Metal-binding</keyword>
<name>A0AAQ3Q6I2_9LILI</name>
<dbReference type="InterPro" id="IPR013083">
    <property type="entry name" value="Znf_RING/FYVE/PHD"/>
</dbReference>
<protein>
    <submittedName>
        <fullName evidence="7">E4 SUMO-protein ligase PIAL2-like isoform X4</fullName>
    </submittedName>
</protein>
<organism evidence="7 8">
    <name type="scientific">Canna indica</name>
    <name type="common">Indian-shot</name>
    <dbReference type="NCBI Taxonomy" id="4628"/>
    <lineage>
        <taxon>Eukaryota</taxon>
        <taxon>Viridiplantae</taxon>
        <taxon>Streptophyta</taxon>
        <taxon>Embryophyta</taxon>
        <taxon>Tracheophyta</taxon>
        <taxon>Spermatophyta</taxon>
        <taxon>Magnoliopsida</taxon>
        <taxon>Liliopsida</taxon>
        <taxon>Zingiberales</taxon>
        <taxon>Cannaceae</taxon>
        <taxon>Canna</taxon>
    </lineage>
</organism>
<feature type="domain" description="SP-RING-type" evidence="6">
    <location>
        <begin position="161"/>
        <end position="242"/>
    </location>
</feature>